<dbReference type="InterPro" id="IPR012902">
    <property type="entry name" value="N_methyl_site"/>
</dbReference>
<dbReference type="GO" id="GO:0015628">
    <property type="term" value="P:protein secretion by the type II secretion system"/>
    <property type="evidence" value="ECO:0007669"/>
    <property type="project" value="InterPro"/>
</dbReference>
<dbReference type="RefSeq" id="WP_231930878.1">
    <property type="nucleotide sequence ID" value="NZ_SJPH01000003.1"/>
</dbReference>
<comment type="caution">
    <text evidence="3">The sequence shown here is derived from an EMBL/GenBank/DDBJ whole genome shotgun (WGS) entry which is preliminary data.</text>
</comment>
<dbReference type="PANTHER" id="PTHR30093:SF2">
    <property type="entry name" value="TYPE II SECRETION SYSTEM PROTEIN H"/>
    <property type="match status" value="1"/>
</dbReference>
<dbReference type="SUPFAM" id="SSF54523">
    <property type="entry name" value="Pili subunits"/>
    <property type="match status" value="1"/>
</dbReference>
<evidence type="ECO:0000256" key="1">
    <source>
        <dbReference type="ARBA" id="ARBA00022481"/>
    </source>
</evidence>
<gene>
    <name evidence="3" type="ORF">Pla111_19180</name>
</gene>
<evidence type="ECO:0000256" key="2">
    <source>
        <dbReference type="SAM" id="Phobius"/>
    </source>
</evidence>
<evidence type="ECO:0000313" key="3">
    <source>
        <dbReference type="EMBL" id="TWT46816.1"/>
    </source>
</evidence>
<proteinExistence type="predicted"/>
<dbReference type="InterPro" id="IPR045584">
    <property type="entry name" value="Pilin-like"/>
</dbReference>
<dbReference type="NCBIfam" id="TIGR02532">
    <property type="entry name" value="IV_pilin_GFxxxE"/>
    <property type="match status" value="1"/>
</dbReference>
<dbReference type="EMBL" id="SJPH01000003">
    <property type="protein sequence ID" value="TWT46816.1"/>
    <property type="molecule type" value="Genomic_DNA"/>
</dbReference>
<dbReference type="PANTHER" id="PTHR30093">
    <property type="entry name" value="GENERAL SECRETION PATHWAY PROTEIN G"/>
    <property type="match status" value="1"/>
</dbReference>
<dbReference type="PRINTS" id="PR00813">
    <property type="entry name" value="BCTERIALGSPG"/>
</dbReference>
<keyword evidence="2" id="KW-0812">Transmembrane</keyword>
<dbReference type="Gene3D" id="3.30.700.10">
    <property type="entry name" value="Glycoprotein, Type 4 Pilin"/>
    <property type="match status" value="1"/>
</dbReference>
<feature type="transmembrane region" description="Helical" evidence="2">
    <location>
        <begin position="25"/>
        <end position="49"/>
    </location>
</feature>
<dbReference type="InterPro" id="IPR000983">
    <property type="entry name" value="Bac_GSPG_pilin"/>
</dbReference>
<dbReference type="Proteomes" id="UP000318995">
    <property type="component" value="Unassembled WGS sequence"/>
</dbReference>
<protein>
    <recommendedName>
        <fullName evidence="5">Type II secretion system protein G</fullName>
    </recommendedName>
</protein>
<sequence>MRPTNDHALFQRSPHAAFPPPSSRAFTLVELLVVIAIIGALVALLLPAVNAARAAAKRAAINAQINQLDAAIEDYKNNLGSYPPNAQILVNSTQGVSEFRPLTPPQLDEQKVLDNFRRHLKKAFPKHREPAALINALCGFLPNGTAADTSSTNPATLYGGMTAAEGLVFWMGGFSEDPKYPISGAKGPSYSLQGLSNPLVDPIEGRNWRLDINTQQLGPRYTDGANQGFFYDLDNRFVVYDDPQQPGSQRRINFWTLKANNTLQPFIYFDASRGDATFAKDAPAVPPEVLGSLNAANPDLETLKQLAEVFAIKQLKPVDTGATPEFFFANDGKFQILHAGIDGAWGEFSRFDSGNNATDLVIPDPNGAVPVYPAGPWTLDTADTLTNFSDTTLGDAQP</sequence>
<reference evidence="3 4" key="1">
    <citation type="submission" date="2019-02" db="EMBL/GenBank/DDBJ databases">
        <title>Deep-cultivation of Planctomycetes and their phenomic and genomic characterization uncovers novel biology.</title>
        <authorList>
            <person name="Wiegand S."/>
            <person name="Jogler M."/>
            <person name="Boedeker C."/>
            <person name="Pinto D."/>
            <person name="Vollmers J."/>
            <person name="Rivas-Marin E."/>
            <person name="Kohn T."/>
            <person name="Peeters S.H."/>
            <person name="Heuer A."/>
            <person name="Rast P."/>
            <person name="Oberbeckmann S."/>
            <person name="Bunk B."/>
            <person name="Jeske O."/>
            <person name="Meyerdierks A."/>
            <person name="Storesund J.E."/>
            <person name="Kallscheuer N."/>
            <person name="Luecker S."/>
            <person name="Lage O.M."/>
            <person name="Pohl T."/>
            <person name="Merkel B.J."/>
            <person name="Hornburger P."/>
            <person name="Mueller R.-W."/>
            <person name="Bruemmer F."/>
            <person name="Labrenz M."/>
            <person name="Spormann A.M."/>
            <person name="Op Den Camp H."/>
            <person name="Overmann J."/>
            <person name="Amann R."/>
            <person name="Jetten M.S.M."/>
            <person name="Mascher T."/>
            <person name="Medema M.H."/>
            <person name="Devos D.P."/>
            <person name="Kaster A.-K."/>
            <person name="Ovreas L."/>
            <person name="Rohde M."/>
            <person name="Galperin M.Y."/>
            <person name="Jogler C."/>
        </authorList>
    </citation>
    <scope>NUCLEOTIDE SEQUENCE [LARGE SCALE GENOMIC DNA]</scope>
    <source>
        <strain evidence="3 4">Pla111</strain>
    </source>
</reference>
<evidence type="ECO:0000313" key="4">
    <source>
        <dbReference type="Proteomes" id="UP000318995"/>
    </source>
</evidence>
<dbReference type="GO" id="GO:0015627">
    <property type="term" value="C:type II protein secretion system complex"/>
    <property type="evidence" value="ECO:0007669"/>
    <property type="project" value="InterPro"/>
</dbReference>
<evidence type="ECO:0008006" key="5">
    <source>
        <dbReference type="Google" id="ProtNLM"/>
    </source>
</evidence>
<keyword evidence="2" id="KW-1133">Transmembrane helix</keyword>
<dbReference type="AlphaFoldDB" id="A0A5C5W7D3"/>
<name>A0A5C5W7D3_9BACT</name>
<organism evidence="3 4">
    <name type="scientific">Botrimarina hoheduenensis</name>
    <dbReference type="NCBI Taxonomy" id="2528000"/>
    <lineage>
        <taxon>Bacteria</taxon>
        <taxon>Pseudomonadati</taxon>
        <taxon>Planctomycetota</taxon>
        <taxon>Planctomycetia</taxon>
        <taxon>Pirellulales</taxon>
        <taxon>Lacipirellulaceae</taxon>
        <taxon>Botrimarina</taxon>
    </lineage>
</organism>
<keyword evidence="1" id="KW-0488">Methylation</keyword>
<keyword evidence="4" id="KW-1185">Reference proteome</keyword>
<dbReference type="Pfam" id="PF07963">
    <property type="entry name" value="N_methyl"/>
    <property type="match status" value="1"/>
</dbReference>
<keyword evidence="2" id="KW-0472">Membrane</keyword>
<accession>A0A5C5W7D3</accession>